<keyword evidence="2" id="KW-1185">Reference proteome</keyword>
<dbReference type="AlphaFoldDB" id="A0A502D2M3"/>
<accession>A0A502D2M3</accession>
<dbReference type="RefSeq" id="WP_140736977.1">
    <property type="nucleotide sequence ID" value="NZ_RCZM01000001.1"/>
</dbReference>
<evidence type="ECO:0000313" key="1">
    <source>
        <dbReference type="EMBL" id="TPG19333.1"/>
    </source>
</evidence>
<dbReference type="EMBL" id="RCZM01000001">
    <property type="protein sequence ID" value="TPG19333.1"/>
    <property type="molecule type" value="Genomic_DNA"/>
</dbReference>
<dbReference type="GO" id="GO:0003677">
    <property type="term" value="F:DNA binding"/>
    <property type="evidence" value="ECO:0007669"/>
    <property type="project" value="UniProtKB-KW"/>
</dbReference>
<name>A0A502D2M3_9MICO</name>
<dbReference type="Pfam" id="PF04237">
    <property type="entry name" value="YjbR"/>
    <property type="match status" value="1"/>
</dbReference>
<evidence type="ECO:0000313" key="2">
    <source>
        <dbReference type="Proteomes" id="UP000317722"/>
    </source>
</evidence>
<dbReference type="InterPro" id="IPR038056">
    <property type="entry name" value="YjbR-like_sf"/>
</dbReference>
<dbReference type="InterPro" id="IPR058532">
    <property type="entry name" value="YjbR/MT2646/Rv2570-like"/>
</dbReference>
<keyword evidence="1" id="KW-0238">DNA-binding</keyword>
<reference evidence="1 2" key="1">
    <citation type="journal article" date="2019" name="Environ. Microbiol.">
        <title>Species interactions and distinct microbial communities in high Arctic permafrost affected cryosols are associated with the CH4 and CO2 gas fluxes.</title>
        <authorList>
            <person name="Altshuler I."/>
            <person name="Hamel J."/>
            <person name="Turney S."/>
            <person name="Magnuson E."/>
            <person name="Levesque R."/>
            <person name="Greer C."/>
            <person name="Whyte L.G."/>
        </authorList>
    </citation>
    <scope>NUCLEOTIDE SEQUENCE [LARGE SCALE GENOMIC DNA]</scope>
    <source>
        <strain evidence="1 2">S9.3A</strain>
    </source>
</reference>
<organism evidence="1 2">
    <name type="scientific">Pedococcus bigeumensis</name>
    <dbReference type="NCBI Taxonomy" id="433644"/>
    <lineage>
        <taxon>Bacteria</taxon>
        <taxon>Bacillati</taxon>
        <taxon>Actinomycetota</taxon>
        <taxon>Actinomycetes</taxon>
        <taxon>Micrococcales</taxon>
        <taxon>Intrasporangiaceae</taxon>
        <taxon>Pedococcus</taxon>
    </lineage>
</organism>
<dbReference type="Gene3D" id="3.90.1150.30">
    <property type="match status" value="1"/>
</dbReference>
<dbReference type="OrthoDB" id="8479417at2"/>
<comment type="caution">
    <text evidence="1">The sequence shown here is derived from an EMBL/GenBank/DDBJ whole genome shotgun (WGS) entry which is preliminary data.</text>
</comment>
<protein>
    <submittedName>
        <fullName evidence="1">MmcQ/YjbR family DNA-binding protein</fullName>
    </submittedName>
</protein>
<gene>
    <name evidence="1" type="ORF">EAH86_02210</name>
</gene>
<proteinExistence type="predicted"/>
<dbReference type="Proteomes" id="UP000317722">
    <property type="component" value="Unassembled WGS sequence"/>
</dbReference>
<dbReference type="SUPFAM" id="SSF142906">
    <property type="entry name" value="YjbR-like"/>
    <property type="match status" value="1"/>
</dbReference>
<sequence length="131" mass="14658">MPRGEIQDGSPLARVRSLCLAFPETEQRESHGEPCWFAGGKKTFVMAAQEHHDDRTAIWVAAPEGVQSALVAGEPGRYFRPPYVGHRGWVGVFLDIETIDWPHVEEIIEDAWRCVAPKRLLATFDASTDNT</sequence>